<keyword evidence="2" id="KW-0067">ATP-binding</keyword>
<gene>
    <name evidence="9" type="ORF">E6O51_01705</name>
</gene>
<dbReference type="Proteomes" id="UP000307956">
    <property type="component" value="Unassembled WGS sequence"/>
</dbReference>
<dbReference type="PROSITE" id="PS50045">
    <property type="entry name" value="SIGMA54_INTERACT_4"/>
    <property type="match status" value="1"/>
</dbReference>
<dbReference type="InterPro" id="IPR009057">
    <property type="entry name" value="Homeodomain-like_sf"/>
</dbReference>
<dbReference type="InterPro" id="IPR011006">
    <property type="entry name" value="CheY-like_superfamily"/>
</dbReference>
<protein>
    <submittedName>
        <fullName evidence="9">Sigma-54-dependent Fis family transcriptional regulator</fullName>
    </submittedName>
</protein>
<dbReference type="Gene3D" id="3.40.50.2300">
    <property type="match status" value="1"/>
</dbReference>
<evidence type="ECO:0000256" key="2">
    <source>
        <dbReference type="ARBA" id="ARBA00022840"/>
    </source>
</evidence>
<organism evidence="9 10">
    <name type="scientific">Pseudothauera rhizosphaerae</name>
    <dbReference type="NCBI Taxonomy" id="2565932"/>
    <lineage>
        <taxon>Bacteria</taxon>
        <taxon>Pseudomonadati</taxon>
        <taxon>Pseudomonadota</taxon>
        <taxon>Betaproteobacteria</taxon>
        <taxon>Rhodocyclales</taxon>
        <taxon>Zoogloeaceae</taxon>
        <taxon>Pseudothauera</taxon>
    </lineage>
</organism>
<proteinExistence type="predicted"/>
<dbReference type="InterPro" id="IPR003593">
    <property type="entry name" value="AAA+_ATPase"/>
</dbReference>
<dbReference type="RefSeq" id="WP_136383235.1">
    <property type="nucleotide sequence ID" value="NZ_SSOD01000001.1"/>
</dbReference>
<dbReference type="Gene3D" id="1.10.8.60">
    <property type="match status" value="1"/>
</dbReference>
<dbReference type="PRINTS" id="PR01590">
    <property type="entry name" value="HTHFIS"/>
</dbReference>
<keyword evidence="3" id="KW-0805">Transcription regulation</keyword>
<sequence>MTRRLPTVLVVDDEVRSQEALRRTLEEDFEVFTASGADEALAILEREWIQIVLTDQRMPGTSGVALLRQVRERWPDAVRIIISGYTDSEDIIAGVNEAGIYQYLLKPWQPEQLLLTLRGAAELSRLQAENQRLAVDLKTAAPVLAARVGERRDRLARHYALDRLVRAPDSPMNALCALVGRLAALDIPVLLTGESGTGKELLARALHYDSPRADEAFVVENCGALPDQLLESELFGHKRGAYTGAFEDRVGLFKQADGGTMLLDEIGETSPAFQVKLLRTLQEGEIRPLGASRTQAVDVRVVAATNRDLEAEGRAGRFREDLYYRLAAFPIHVPPLRERPMDIPLIARSLADETGAALGRRFAPLSAELVGCLTAWRWPGNVRELRNEVLRMAALAEGSELSAAHLSPRVLRAADTGQEAALDLIDGLQGDLKTRLDALEARILKECLIRLRWNKTRAAQELGLSRVGLRAKLVRYGLDGG</sequence>
<dbReference type="InterPro" id="IPR002078">
    <property type="entry name" value="Sigma_54_int"/>
</dbReference>
<keyword evidence="4" id="KW-0238">DNA-binding</keyword>
<dbReference type="PANTHER" id="PTHR32071">
    <property type="entry name" value="TRANSCRIPTIONAL REGULATORY PROTEIN"/>
    <property type="match status" value="1"/>
</dbReference>
<dbReference type="CDD" id="cd17596">
    <property type="entry name" value="REC_HupR"/>
    <property type="match status" value="1"/>
</dbReference>
<dbReference type="OrthoDB" id="3516932at2"/>
<dbReference type="GO" id="GO:0043565">
    <property type="term" value="F:sequence-specific DNA binding"/>
    <property type="evidence" value="ECO:0007669"/>
    <property type="project" value="InterPro"/>
</dbReference>
<dbReference type="PROSITE" id="PS00688">
    <property type="entry name" value="SIGMA54_INTERACT_3"/>
    <property type="match status" value="1"/>
</dbReference>
<dbReference type="PANTHER" id="PTHR32071:SF117">
    <property type="entry name" value="PTS-DEPENDENT DIHYDROXYACETONE KINASE OPERON REGULATORY PROTEIN-RELATED"/>
    <property type="match status" value="1"/>
</dbReference>
<dbReference type="SUPFAM" id="SSF46689">
    <property type="entry name" value="Homeodomain-like"/>
    <property type="match status" value="1"/>
</dbReference>
<dbReference type="AlphaFoldDB" id="A0A4V3WC25"/>
<feature type="modified residue" description="4-aspartylphosphate" evidence="6">
    <location>
        <position position="55"/>
    </location>
</feature>
<evidence type="ECO:0000256" key="6">
    <source>
        <dbReference type="PROSITE-ProRule" id="PRU00169"/>
    </source>
</evidence>
<dbReference type="InterPro" id="IPR025944">
    <property type="entry name" value="Sigma_54_int_dom_CS"/>
</dbReference>
<dbReference type="PROSITE" id="PS00676">
    <property type="entry name" value="SIGMA54_INTERACT_2"/>
    <property type="match status" value="1"/>
</dbReference>
<evidence type="ECO:0000256" key="4">
    <source>
        <dbReference type="ARBA" id="ARBA00023125"/>
    </source>
</evidence>
<dbReference type="InterPro" id="IPR025662">
    <property type="entry name" value="Sigma_54_int_dom_ATP-bd_1"/>
</dbReference>
<comment type="caution">
    <text evidence="9">The sequence shown here is derived from an EMBL/GenBank/DDBJ whole genome shotgun (WGS) entry which is preliminary data.</text>
</comment>
<dbReference type="Gene3D" id="3.40.50.300">
    <property type="entry name" value="P-loop containing nucleotide triphosphate hydrolases"/>
    <property type="match status" value="1"/>
</dbReference>
<dbReference type="GO" id="GO:0005524">
    <property type="term" value="F:ATP binding"/>
    <property type="evidence" value="ECO:0007669"/>
    <property type="project" value="UniProtKB-KW"/>
</dbReference>
<evidence type="ECO:0000256" key="3">
    <source>
        <dbReference type="ARBA" id="ARBA00023015"/>
    </source>
</evidence>
<dbReference type="Pfam" id="PF00072">
    <property type="entry name" value="Response_reg"/>
    <property type="match status" value="1"/>
</dbReference>
<dbReference type="Pfam" id="PF00158">
    <property type="entry name" value="Sigma54_activat"/>
    <property type="match status" value="1"/>
</dbReference>
<dbReference type="SUPFAM" id="SSF52540">
    <property type="entry name" value="P-loop containing nucleoside triphosphate hydrolases"/>
    <property type="match status" value="1"/>
</dbReference>
<dbReference type="Pfam" id="PF25601">
    <property type="entry name" value="AAA_lid_14"/>
    <property type="match status" value="1"/>
</dbReference>
<dbReference type="SUPFAM" id="SSF52172">
    <property type="entry name" value="CheY-like"/>
    <property type="match status" value="1"/>
</dbReference>
<dbReference type="PROSITE" id="PS50110">
    <property type="entry name" value="RESPONSE_REGULATORY"/>
    <property type="match status" value="1"/>
</dbReference>
<dbReference type="InterPro" id="IPR025943">
    <property type="entry name" value="Sigma_54_int_dom_ATP-bd_2"/>
</dbReference>
<dbReference type="InterPro" id="IPR058031">
    <property type="entry name" value="AAA_lid_NorR"/>
</dbReference>
<evidence type="ECO:0000313" key="9">
    <source>
        <dbReference type="EMBL" id="THF65342.1"/>
    </source>
</evidence>
<dbReference type="InterPro" id="IPR002197">
    <property type="entry name" value="HTH_Fis"/>
</dbReference>
<dbReference type="Pfam" id="PF02954">
    <property type="entry name" value="HTH_8"/>
    <property type="match status" value="1"/>
</dbReference>
<dbReference type="GO" id="GO:0000160">
    <property type="term" value="P:phosphorelay signal transduction system"/>
    <property type="evidence" value="ECO:0007669"/>
    <property type="project" value="InterPro"/>
</dbReference>
<evidence type="ECO:0000259" key="8">
    <source>
        <dbReference type="PROSITE" id="PS50110"/>
    </source>
</evidence>
<dbReference type="InterPro" id="IPR001789">
    <property type="entry name" value="Sig_transdc_resp-reg_receiver"/>
</dbReference>
<accession>A0A4V3WC25</accession>
<dbReference type="FunFam" id="3.40.50.300:FF:000006">
    <property type="entry name" value="DNA-binding transcriptional regulator NtrC"/>
    <property type="match status" value="1"/>
</dbReference>
<keyword evidence="10" id="KW-1185">Reference proteome</keyword>
<dbReference type="SMART" id="SM00382">
    <property type="entry name" value="AAA"/>
    <property type="match status" value="1"/>
</dbReference>
<keyword evidence="5" id="KW-0804">Transcription</keyword>
<evidence type="ECO:0000256" key="5">
    <source>
        <dbReference type="ARBA" id="ARBA00023163"/>
    </source>
</evidence>
<dbReference type="Gene3D" id="1.10.10.60">
    <property type="entry name" value="Homeodomain-like"/>
    <property type="match status" value="1"/>
</dbReference>
<keyword evidence="6" id="KW-0597">Phosphoprotein</keyword>
<evidence type="ECO:0000259" key="7">
    <source>
        <dbReference type="PROSITE" id="PS50045"/>
    </source>
</evidence>
<dbReference type="SMART" id="SM00448">
    <property type="entry name" value="REC"/>
    <property type="match status" value="1"/>
</dbReference>
<feature type="domain" description="Sigma-54 factor interaction" evidence="7">
    <location>
        <begin position="165"/>
        <end position="394"/>
    </location>
</feature>
<feature type="domain" description="Response regulatory" evidence="8">
    <location>
        <begin position="7"/>
        <end position="121"/>
    </location>
</feature>
<dbReference type="EMBL" id="SSOD01000001">
    <property type="protein sequence ID" value="THF65342.1"/>
    <property type="molecule type" value="Genomic_DNA"/>
</dbReference>
<dbReference type="PROSITE" id="PS00675">
    <property type="entry name" value="SIGMA54_INTERACT_1"/>
    <property type="match status" value="1"/>
</dbReference>
<dbReference type="InterPro" id="IPR027417">
    <property type="entry name" value="P-loop_NTPase"/>
</dbReference>
<dbReference type="GO" id="GO:0006355">
    <property type="term" value="P:regulation of DNA-templated transcription"/>
    <property type="evidence" value="ECO:0007669"/>
    <property type="project" value="InterPro"/>
</dbReference>
<keyword evidence="1" id="KW-0547">Nucleotide-binding</keyword>
<reference evidence="9 10" key="1">
    <citation type="submission" date="2019-04" db="EMBL/GenBank/DDBJ databases">
        <title>Azoarcus rhizosphaerae sp. nov. isolated from rhizosphere of Ficus religiosa.</title>
        <authorList>
            <person name="Lin S.-Y."/>
            <person name="Hameed A."/>
            <person name="Hsu Y.-H."/>
            <person name="Young C.-C."/>
        </authorList>
    </citation>
    <scope>NUCLEOTIDE SEQUENCE [LARGE SCALE GENOMIC DNA]</scope>
    <source>
        <strain evidence="9 10">CC-YHH848</strain>
    </source>
</reference>
<name>A0A4V3WC25_9RHOO</name>
<evidence type="ECO:0000313" key="10">
    <source>
        <dbReference type="Proteomes" id="UP000307956"/>
    </source>
</evidence>
<dbReference type="CDD" id="cd00009">
    <property type="entry name" value="AAA"/>
    <property type="match status" value="1"/>
</dbReference>
<evidence type="ECO:0000256" key="1">
    <source>
        <dbReference type="ARBA" id="ARBA00022741"/>
    </source>
</evidence>